<gene>
    <name evidence="1" type="ORF">ACFPCY_37315</name>
</gene>
<dbReference type="RefSeq" id="WP_378263494.1">
    <property type="nucleotide sequence ID" value="NZ_JBHSIT010000014.1"/>
</dbReference>
<proteinExistence type="predicted"/>
<dbReference type="Proteomes" id="UP001595872">
    <property type="component" value="Unassembled WGS sequence"/>
</dbReference>
<name>A0ABV9U8W7_9ACTN</name>
<accession>A0ABV9U8W7</accession>
<reference evidence="2" key="1">
    <citation type="journal article" date="2019" name="Int. J. Syst. Evol. Microbiol.">
        <title>The Global Catalogue of Microorganisms (GCM) 10K type strain sequencing project: providing services to taxonomists for standard genome sequencing and annotation.</title>
        <authorList>
            <consortium name="The Broad Institute Genomics Platform"/>
            <consortium name="The Broad Institute Genome Sequencing Center for Infectious Disease"/>
            <person name="Wu L."/>
            <person name="Ma J."/>
        </authorList>
    </citation>
    <scope>NUCLEOTIDE SEQUENCE [LARGE SCALE GENOMIC DNA]</scope>
    <source>
        <strain evidence="2">KLKA75</strain>
    </source>
</reference>
<evidence type="ECO:0000313" key="1">
    <source>
        <dbReference type="EMBL" id="MFC4913008.1"/>
    </source>
</evidence>
<organism evidence="1 2">
    <name type="scientific">Actinomadura gamaensis</name>
    <dbReference type="NCBI Taxonomy" id="1763541"/>
    <lineage>
        <taxon>Bacteria</taxon>
        <taxon>Bacillati</taxon>
        <taxon>Actinomycetota</taxon>
        <taxon>Actinomycetes</taxon>
        <taxon>Streptosporangiales</taxon>
        <taxon>Thermomonosporaceae</taxon>
        <taxon>Actinomadura</taxon>
    </lineage>
</organism>
<comment type="caution">
    <text evidence="1">The sequence shown here is derived from an EMBL/GenBank/DDBJ whole genome shotgun (WGS) entry which is preliminary data.</text>
</comment>
<evidence type="ECO:0008006" key="3">
    <source>
        <dbReference type="Google" id="ProtNLM"/>
    </source>
</evidence>
<protein>
    <recommendedName>
        <fullName evidence="3">FxLD family lantipeptide</fullName>
    </recommendedName>
</protein>
<keyword evidence="2" id="KW-1185">Reference proteome</keyword>
<evidence type="ECO:0000313" key="2">
    <source>
        <dbReference type="Proteomes" id="UP001595872"/>
    </source>
</evidence>
<dbReference type="EMBL" id="JBHSIT010000014">
    <property type="protein sequence ID" value="MFC4913008.1"/>
    <property type="molecule type" value="Genomic_DNA"/>
</dbReference>
<sequence>MNALLVGPRDAGSSAADLDIGFFDGEEEVAAHGPQACASTCLTGVTHLCDTASVNTCSYGYTLVCDR</sequence>